<dbReference type="PANTHER" id="PTHR31594">
    <property type="entry name" value="AIG1-TYPE G DOMAIN-CONTAINING PROTEIN"/>
    <property type="match status" value="1"/>
</dbReference>
<sequence>MSIITMAYVLPMMLGRTFDTYQNSAGRDIFTITPENITTISAPKTKTIYRRVESFKEARDFLDISGELSLNILADKVNVQGSGQYLKDFTSSSKYIEYVVNVNFETVTERISESAKPEQNWTSYSNLGTHFVRAITYGGNLVASLRFILEDESFKEEISGELNFVLGKGGDGTQLKGKLDKFEENLASRVSLQIYYYSDVGLYNVPTSISGFDELLKGFKTAVQDVNNGKGVPIKVELVDLKAIGGGEEYIGYKELVLVLQEVEQKFVELKEVKDSLIEWWKELPVGLEKETEEDIDRFYRKITTILEKFYISIVEMHPKKGKTQFDEANKAYKEGSTDRLPGTYRRELRKLQKNLDIKGKTLLDVYSSTYVHWGKSSCYSANTEKLYSGYAATHPEEGIGGGANYLCYPEDNLAWGEECSSSDQTFLGTLRLGTINNNSPLNTSKTLFQRSVVCALCHITNRSSVVTFLLENECPEGWITEYKGYLVTNENNGHRGEYVCLDTNIEIDELKRGIETNANRFMLDQKANLVILPPESNTDSHTKNRFVACIVCTK</sequence>
<evidence type="ECO:0000313" key="2">
    <source>
        <dbReference type="RefSeq" id="XP_022257293.1"/>
    </source>
</evidence>
<dbReference type="InterPro" id="IPR052090">
    <property type="entry name" value="Cytolytic_pore-forming_toxin"/>
</dbReference>
<gene>
    <name evidence="2" type="primary">LOC111089315</name>
</gene>
<evidence type="ECO:0000313" key="1">
    <source>
        <dbReference type="Proteomes" id="UP000694941"/>
    </source>
</evidence>
<dbReference type="RefSeq" id="XP_022257293.1">
    <property type="nucleotide sequence ID" value="XM_022401585.1"/>
</dbReference>
<proteinExistence type="predicted"/>
<protein>
    <submittedName>
        <fullName evidence="2">Uncharacterized protein LOC111089315</fullName>
    </submittedName>
</protein>
<reference evidence="2" key="1">
    <citation type="submission" date="2025-08" db="UniProtKB">
        <authorList>
            <consortium name="RefSeq"/>
        </authorList>
    </citation>
    <scope>IDENTIFICATION</scope>
    <source>
        <tissue evidence="2">Muscle</tissue>
    </source>
</reference>
<dbReference type="GeneID" id="111089315"/>
<dbReference type="Proteomes" id="UP000694941">
    <property type="component" value="Unplaced"/>
</dbReference>
<keyword evidence="1" id="KW-1185">Reference proteome</keyword>
<organism evidence="1 2">
    <name type="scientific">Limulus polyphemus</name>
    <name type="common">Atlantic horseshoe crab</name>
    <dbReference type="NCBI Taxonomy" id="6850"/>
    <lineage>
        <taxon>Eukaryota</taxon>
        <taxon>Metazoa</taxon>
        <taxon>Ecdysozoa</taxon>
        <taxon>Arthropoda</taxon>
        <taxon>Chelicerata</taxon>
        <taxon>Merostomata</taxon>
        <taxon>Xiphosura</taxon>
        <taxon>Limulidae</taxon>
        <taxon>Limulus</taxon>
    </lineage>
</organism>
<name>A0ABM1TN37_LIMPO</name>
<dbReference type="PANTHER" id="PTHR31594:SF14">
    <property type="entry name" value="FIBRONECTIN TYPE-III DOMAIN-CONTAINING PROTEIN"/>
    <property type="match status" value="1"/>
</dbReference>
<accession>A0ABM1TN37</accession>